<evidence type="ECO:0000256" key="14">
    <source>
        <dbReference type="HAMAP-Rule" id="MF_01464"/>
    </source>
</evidence>
<name>A0A1I4Y995_9RHOB</name>
<dbReference type="InterPro" id="IPR022813">
    <property type="entry name" value="SecD/SecF_arch_bac"/>
</dbReference>
<dbReference type="GO" id="GO:0065002">
    <property type="term" value="P:intracellular protein transmembrane transport"/>
    <property type="evidence" value="ECO:0007669"/>
    <property type="project" value="UniProtKB-UniRule"/>
</dbReference>
<evidence type="ECO:0000256" key="6">
    <source>
        <dbReference type="ARBA" id="ARBA00022927"/>
    </source>
</evidence>
<dbReference type="GO" id="GO:0005886">
    <property type="term" value="C:plasma membrane"/>
    <property type="evidence" value="ECO:0007669"/>
    <property type="project" value="UniProtKB-SubCell"/>
</dbReference>
<keyword evidence="3 13" id="KW-1003">Cell membrane</keyword>
<feature type="transmembrane region" description="Helical" evidence="13">
    <location>
        <begin position="517"/>
        <end position="545"/>
    </location>
</feature>
<comment type="subunit">
    <text evidence="14">Forms a complex with SecD. Part of the essential Sec protein translocation apparatus which comprises SecA, SecYEG and auxiliary proteins SecDF-YajC and YidC.</text>
</comment>
<dbReference type="InterPro" id="IPR054384">
    <property type="entry name" value="SecDF_P1_head"/>
</dbReference>
<dbReference type="InterPro" id="IPR048631">
    <property type="entry name" value="SecD_1st"/>
</dbReference>
<evidence type="ECO:0000259" key="17">
    <source>
        <dbReference type="Pfam" id="PF22599"/>
    </source>
</evidence>
<gene>
    <name evidence="13" type="primary">secD</name>
    <name evidence="14" type="synonym">secF</name>
    <name evidence="18" type="ORF">SAMN04487859_10136</name>
</gene>
<evidence type="ECO:0000256" key="13">
    <source>
        <dbReference type="HAMAP-Rule" id="MF_01463"/>
    </source>
</evidence>
<dbReference type="GO" id="GO:0015450">
    <property type="term" value="F:protein-transporting ATPase activity"/>
    <property type="evidence" value="ECO:0007669"/>
    <property type="project" value="InterPro"/>
</dbReference>
<keyword evidence="9 13" id="KW-0472">Membrane</keyword>
<evidence type="ECO:0000313" key="19">
    <source>
        <dbReference type="Proteomes" id="UP000198599"/>
    </source>
</evidence>
<dbReference type="FunFam" id="3.30.1360.200:FF:000002">
    <property type="entry name" value="Preprotein translocase subunit SecD"/>
    <property type="match status" value="1"/>
</dbReference>
<feature type="transmembrane region" description="Helical" evidence="13">
    <location>
        <begin position="752"/>
        <end position="775"/>
    </location>
</feature>
<comment type="similarity">
    <text evidence="14">Belongs to the SecD/SecF family. SecF subfamily.</text>
</comment>
<dbReference type="InterPro" id="IPR022645">
    <property type="entry name" value="SecD/SecF_bac"/>
</dbReference>
<dbReference type="AlphaFoldDB" id="A0A1I4Y995"/>
<dbReference type="NCBIfam" id="TIGR00916">
    <property type="entry name" value="2A0604s01"/>
    <property type="match status" value="2"/>
</dbReference>
<dbReference type="HAMAP" id="MF_01463_B">
    <property type="entry name" value="SecD_B"/>
    <property type="match status" value="1"/>
</dbReference>
<feature type="transmembrane region" description="Helical" evidence="13">
    <location>
        <begin position="699"/>
        <end position="719"/>
    </location>
</feature>
<dbReference type="HAMAP" id="MF_01464_B">
    <property type="entry name" value="SecF_B"/>
    <property type="match status" value="1"/>
</dbReference>
<accession>A0A1I4Y995</accession>
<dbReference type="Pfam" id="PF21760">
    <property type="entry name" value="SecD_1st"/>
    <property type="match status" value="1"/>
</dbReference>
<feature type="domain" description="Protein translocase subunit SecDF P1" evidence="16">
    <location>
        <begin position="187"/>
        <end position="244"/>
    </location>
</feature>
<evidence type="ECO:0000256" key="10">
    <source>
        <dbReference type="ARBA" id="ARBA00059018"/>
    </source>
</evidence>
<dbReference type="Gene3D" id="3.30.70.3400">
    <property type="match status" value="1"/>
</dbReference>
<keyword evidence="7 13" id="KW-1133">Transmembrane helix</keyword>
<dbReference type="Proteomes" id="UP000198599">
    <property type="component" value="Unassembled WGS sequence"/>
</dbReference>
<evidence type="ECO:0000256" key="12">
    <source>
        <dbReference type="ARBA" id="ARBA00061053"/>
    </source>
</evidence>
<dbReference type="GO" id="GO:0043952">
    <property type="term" value="P:protein transport by the Sec complex"/>
    <property type="evidence" value="ECO:0007669"/>
    <property type="project" value="UniProtKB-UniRule"/>
</dbReference>
<feature type="transmembrane region" description="Helical" evidence="13">
    <location>
        <begin position="393"/>
        <end position="411"/>
    </location>
</feature>
<dbReference type="NCBIfam" id="TIGR00966">
    <property type="entry name" value="transloc_SecF"/>
    <property type="match status" value="1"/>
</dbReference>
<keyword evidence="8 13" id="KW-0811">Translocation</keyword>
<evidence type="ECO:0000256" key="7">
    <source>
        <dbReference type="ARBA" id="ARBA00022989"/>
    </source>
</evidence>
<dbReference type="EMBL" id="FOVP01000001">
    <property type="protein sequence ID" value="SFN34624.1"/>
    <property type="molecule type" value="Genomic_DNA"/>
</dbReference>
<keyword evidence="6 13" id="KW-0653">Protein transport</keyword>
<keyword evidence="4" id="KW-0997">Cell inner membrane</keyword>
<dbReference type="Pfam" id="PF02355">
    <property type="entry name" value="SecD_SecF_C"/>
    <property type="match status" value="2"/>
</dbReference>
<comment type="similarity">
    <text evidence="12">In the N-terminal section; belongs to the SecD/SecF family. SecD subfamily.</text>
</comment>
<sequence length="878" mass="94912">MLQIDLWKRLCIWGVVALGLLLALPNAFYPRVERYNDAVASIEAGNAETPEIAQGLAQWPDWMPSALVNLGLDLRGGAHLLAEVKVADVYQARVEGMWPEVRDLLREERDRIGPIRLQSTENAELRVRLVDRPEMASEAASLVRGLARPVTSLTGAGASDIDVSAEAGEIVLRLSEAEQLATDDRTVRQALEIIRRRIDEVGTREPTIQRQGADRILIQVPGVGSAAELKQIIGTTAQLTFQPVVSRTSNADERAGAGNEVLPSLDEEGVYYILERAPVVTGEELVDAQPDFDQNGRPAVSFRFNPTGARKFGDYTAENIGNPFAIVLDSEVISAPVIQSHIPGGSGIITGNFNVEESTNLAVLLRAGALPAGLEFLEERTVGPELGADSIEAGKIACIVAFALVLVFMFASYGIFGVFANIALIINVGLIFGLLSMIGATLTLPGIAGIVLTIGMAVDANVLVFERIREEMTSAKGPARAIELGYEKAMSAIVDANITTFLTAVILYAIGSGPVRGFAITLGLGIITSVFTALFVTRLIAVIWFERRRPKTVLSGRSLRLVPKDTSWDFFKRWKMSLGVSAVLIVVALGSFGLQGLNFGIDFKGGTTIRTQSAEPVDIGIYRGAMDGLELGDISITEVFDPTFGPDQNVAMVRIQAQDDQESVSAEMVQTVEDALQVAVPDVKFTSVESVGPKVSGELIQTAVIAVILAIGAVLIYIWMRFEWQFAVGAVVALVHDVVLTIGVFSEMQIQFDLAIIAALLTIVGYSLNDTVVVFDRVRENLRKYKQKPMNEVLNLSINETLSRTVMTSVTTLLALLALYFLGGDVIRGFVFAMIWGVIVGTYSSIFVASSVLRWLGVKRDWSKPDANAGNQFANIDA</sequence>
<comment type="caution">
    <text evidence="13">Lacks conserved residue(s) required for the propagation of feature annotation.</text>
</comment>
<organism evidence="18 19">
    <name type="scientific">Roseovarius lutimaris</name>
    <dbReference type="NCBI Taxonomy" id="1005928"/>
    <lineage>
        <taxon>Bacteria</taxon>
        <taxon>Pseudomonadati</taxon>
        <taxon>Pseudomonadota</taxon>
        <taxon>Alphaproteobacteria</taxon>
        <taxon>Rhodobacterales</taxon>
        <taxon>Roseobacteraceae</taxon>
        <taxon>Roseovarius</taxon>
    </lineage>
</organism>
<evidence type="ECO:0000256" key="9">
    <source>
        <dbReference type="ARBA" id="ARBA00023136"/>
    </source>
</evidence>
<dbReference type="Pfam" id="PF22599">
    <property type="entry name" value="SecDF_P1_head"/>
    <property type="match status" value="1"/>
</dbReference>
<dbReference type="Pfam" id="PF07549">
    <property type="entry name" value="Sec_GG"/>
    <property type="match status" value="2"/>
</dbReference>
<dbReference type="InterPro" id="IPR055344">
    <property type="entry name" value="SecD_SecF_C_bact"/>
</dbReference>
<dbReference type="NCBIfam" id="NF009583">
    <property type="entry name" value="PRK13024.1-3"/>
    <property type="match status" value="1"/>
</dbReference>
<dbReference type="SUPFAM" id="SSF82866">
    <property type="entry name" value="Multidrug efflux transporter AcrB transmembrane domain"/>
    <property type="match status" value="2"/>
</dbReference>
<dbReference type="FunFam" id="1.20.1640.10:FF:000024">
    <property type="entry name" value="Multifunctional fusion protein"/>
    <property type="match status" value="1"/>
</dbReference>
<dbReference type="Gene3D" id="3.30.1360.200">
    <property type="match status" value="1"/>
</dbReference>
<feature type="domain" description="SecDF P1 head subdomain" evidence="17">
    <location>
        <begin position="260"/>
        <end position="372"/>
    </location>
</feature>
<dbReference type="PANTHER" id="PTHR30081:SF1">
    <property type="entry name" value="PROTEIN TRANSLOCASE SUBUNIT SECD"/>
    <property type="match status" value="1"/>
</dbReference>
<evidence type="ECO:0000256" key="4">
    <source>
        <dbReference type="ARBA" id="ARBA00022519"/>
    </source>
</evidence>
<feature type="transmembrane region" description="Helical" evidence="13">
    <location>
        <begin position="489"/>
        <end position="511"/>
    </location>
</feature>
<evidence type="ECO:0000256" key="2">
    <source>
        <dbReference type="ARBA" id="ARBA00022448"/>
    </source>
</evidence>
<evidence type="ECO:0000256" key="5">
    <source>
        <dbReference type="ARBA" id="ARBA00022692"/>
    </source>
</evidence>
<feature type="transmembrane region" description="Helical" evidence="13">
    <location>
        <begin position="805"/>
        <end position="823"/>
    </location>
</feature>
<dbReference type="GO" id="GO:0006605">
    <property type="term" value="P:protein targeting"/>
    <property type="evidence" value="ECO:0007669"/>
    <property type="project" value="UniProtKB-UniRule"/>
</dbReference>
<dbReference type="OrthoDB" id="9805019at2"/>
<keyword evidence="19" id="KW-1185">Reference proteome</keyword>
<dbReference type="PANTHER" id="PTHR30081">
    <property type="entry name" value="PROTEIN-EXPORT MEMBRANE PROTEIN SEC"/>
    <property type="match status" value="1"/>
</dbReference>
<comment type="similarity">
    <text evidence="11">In the C-terminal section; belongs to the SecD/SecF family. SecF subfamily.</text>
</comment>
<dbReference type="RefSeq" id="WP_092833126.1">
    <property type="nucleotide sequence ID" value="NZ_FOVP01000001.1"/>
</dbReference>
<evidence type="ECO:0000256" key="1">
    <source>
        <dbReference type="ARBA" id="ARBA00004651"/>
    </source>
</evidence>
<feature type="transmembrane region" description="Helical" evidence="13">
    <location>
        <begin position="726"/>
        <end position="746"/>
    </location>
</feature>
<proteinExistence type="inferred from homology"/>
<dbReference type="NCBIfam" id="TIGR01129">
    <property type="entry name" value="secD"/>
    <property type="match status" value="1"/>
</dbReference>
<dbReference type="InterPro" id="IPR005665">
    <property type="entry name" value="SecF_bac"/>
</dbReference>
<dbReference type="STRING" id="1005928.SAMN04487859_10136"/>
<feature type="domain" description="Protein export membrane protein SecD/SecF C-terminal" evidence="15">
    <location>
        <begin position="672"/>
        <end position="857"/>
    </location>
</feature>
<dbReference type="InterPro" id="IPR005791">
    <property type="entry name" value="SecD"/>
</dbReference>
<dbReference type="Gene3D" id="1.20.1640.10">
    <property type="entry name" value="Multidrug efflux transporter AcrB transmembrane domain"/>
    <property type="match status" value="2"/>
</dbReference>
<evidence type="ECO:0000259" key="16">
    <source>
        <dbReference type="Pfam" id="PF21760"/>
    </source>
</evidence>
<feature type="domain" description="Protein export membrane protein SecD/SecF C-terminal" evidence="15">
    <location>
        <begin position="375"/>
        <end position="544"/>
    </location>
</feature>
<keyword evidence="2 13" id="KW-0813">Transport</keyword>
<dbReference type="PRINTS" id="PR01755">
    <property type="entry name" value="SECFTRNLCASE"/>
</dbReference>
<comment type="subcellular location">
    <subcellularLocation>
        <location evidence="1 13">Cell membrane</location>
        <topology evidence="1 13">Multi-pass membrane protein</topology>
    </subcellularLocation>
</comment>
<evidence type="ECO:0000256" key="8">
    <source>
        <dbReference type="ARBA" id="ARBA00023010"/>
    </source>
</evidence>
<feature type="transmembrane region" description="Helical" evidence="13">
    <location>
        <begin position="576"/>
        <end position="594"/>
    </location>
</feature>
<dbReference type="FunFam" id="1.20.1640.10:FF:000004">
    <property type="entry name" value="Protein translocase subunit SecD"/>
    <property type="match status" value="1"/>
</dbReference>
<protein>
    <recommendedName>
        <fullName evidence="13 14">Multifunctional fusion protein</fullName>
    </recommendedName>
    <domain>
        <recommendedName>
            <fullName evidence="13">Protein translocase subunit SecD</fullName>
        </recommendedName>
    </domain>
    <domain>
        <recommendedName>
            <fullName evidence="14">Protein-export membrane protein SecF</fullName>
        </recommendedName>
    </domain>
</protein>
<comment type="similarity">
    <text evidence="13">Belongs to the SecD/SecF family. SecD subfamily.</text>
</comment>
<evidence type="ECO:0000259" key="15">
    <source>
        <dbReference type="Pfam" id="PF02355"/>
    </source>
</evidence>
<evidence type="ECO:0000313" key="18">
    <source>
        <dbReference type="EMBL" id="SFN34624.1"/>
    </source>
</evidence>
<comment type="function">
    <text evidence="10 13">Part of the Sec protein translocase complex. Interacts with the SecYEG preprotein conducting channel. SecDF uses the proton motive force (PMF) to complete protein translocation after the ATP-dependent function of SecA.</text>
</comment>
<comment type="subunit">
    <text evidence="13">Forms a complex with SecF. Part of the essential Sec protein translocation apparatus which comprises SecA, SecYEG and auxiliary proteins SecDF-YajC and YidC.</text>
</comment>
<evidence type="ECO:0000256" key="3">
    <source>
        <dbReference type="ARBA" id="ARBA00022475"/>
    </source>
</evidence>
<reference evidence="19" key="1">
    <citation type="submission" date="2016-10" db="EMBL/GenBank/DDBJ databases">
        <authorList>
            <person name="Varghese N."/>
            <person name="Submissions S."/>
        </authorList>
    </citation>
    <scope>NUCLEOTIDE SEQUENCE [LARGE SCALE GENOMIC DNA]</scope>
    <source>
        <strain evidence="19">DSM 28463</strain>
    </source>
</reference>
<evidence type="ECO:0000256" key="11">
    <source>
        <dbReference type="ARBA" id="ARBA00060856"/>
    </source>
</evidence>
<dbReference type="InterPro" id="IPR048634">
    <property type="entry name" value="SecD_SecF_C"/>
</dbReference>
<feature type="transmembrane region" description="Helical" evidence="13">
    <location>
        <begin position="829"/>
        <end position="856"/>
    </location>
</feature>
<dbReference type="InterPro" id="IPR022646">
    <property type="entry name" value="SecD/SecF_CS"/>
</dbReference>
<keyword evidence="5 13" id="KW-0812">Transmembrane</keyword>